<evidence type="ECO:0000313" key="6">
    <source>
        <dbReference type="EMBL" id="SET55327.1"/>
    </source>
</evidence>
<dbReference type="Pfam" id="PF00691">
    <property type="entry name" value="OmpA"/>
    <property type="match status" value="1"/>
</dbReference>
<feature type="domain" description="OmpA-like" evidence="5">
    <location>
        <begin position="468"/>
        <end position="586"/>
    </location>
</feature>
<keyword evidence="4" id="KW-1133">Transmembrane helix</keyword>
<dbReference type="InterPro" id="IPR006665">
    <property type="entry name" value="OmpA-like"/>
</dbReference>
<dbReference type="Proteomes" id="UP000242642">
    <property type="component" value="Unassembled WGS sequence"/>
</dbReference>
<feature type="transmembrane region" description="Helical" evidence="4">
    <location>
        <begin position="7"/>
        <end position="27"/>
    </location>
</feature>
<dbReference type="Gene3D" id="3.30.1330.60">
    <property type="entry name" value="OmpA-like domain"/>
    <property type="match status" value="1"/>
</dbReference>
<dbReference type="GO" id="GO:0009279">
    <property type="term" value="C:cell outer membrane"/>
    <property type="evidence" value="ECO:0007669"/>
    <property type="project" value="UniProtKB-SubCell"/>
</dbReference>
<dbReference type="PANTHER" id="PTHR30329">
    <property type="entry name" value="STATOR ELEMENT OF FLAGELLAR MOTOR COMPLEX"/>
    <property type="match status" value="1"/>
</dbReference>
<protein>
    <submittedName>
        <fullName evidence="6">Outer membrane protein OmpA</fullName>
    </submittedName>
</protein>
<dbReference type="InterPro" id="IPR050330">
    <property type="entry name" value="Bact_OuterMem_StrucFunc"/>
</dbReference>
<dbReference type="CDD" id="cd07185">
    <property type="entry name" value="OmpA_C-like"/>
    <property type="match status" value="1"/>
</dbReference>
<reference evidence="7" key="1">
    <citation type="submission" date="2016-10" db="EMBL/GenBank/DDBJ databases">
        <authorList>
            <person name="Varghese N."/>
            <person name="Submissions S."/>
        </authorList>
    </citation>
    <scope>NUCLEOTIDE SEQUENCE [LARGE SCALE GENOMIC DNA]</scope>
    <source>
        <strain evidence="7">DSM 18579</strain>
    </source>
</reference>
<proteinExistence type="predicted"/>
<dbReference type="AlphaFoldDB" id="A0A1I0FAT5"/>
<evidence type="ECO:0000256" key="2">
    <source>
        <dbReference type="ARBA" id="ARBA00023136"/>
    </source>
</evidence>
<feature type="transmembrane region" description="Helical" evidence="4">
    <location>
        <begin position="33"/>
        <end position="52"/>
    </location>
</feature>
<dbReference type="SUPFAM" id="SSF103088">
    <property type="entry name" value="OmpA-like"/>
    <property type="match status" value="1"/>
</dbReference>
<evidence type="ECO:0000259" key="5">
    <source>
        <dbReference type="PROSITE" id="PS51123"/>
    </source>
</evidence>
<organism evidence="6 7">
    <name type="scientific">Thorsellia anophelis DSM 18579</name>
    <dbReference type="NCBI Taxonomy" id="1123402"/>
    <lineage>
        <taxon>Bacteria</taxon>
        <taxon>Pseudomonadati</taxon>
        <taxon>Pseudomonadota</taxon>
        <taxon>Gammaproteobacteria</taxon>
        <taxon>Enterobacterales</taxon>
        <taxon>Thorselliaceae</taxon>
        <taxon>Thorsellia</taxon>
    </lineage>
</organism>
<dbReference type="PANTHER" id="PTHR30329:SF20">
    <property type="entry name" value="EXPORTED PROTEIN"/>
    <property type="match status" value="1"/>
</dbReference>
<dbReference type="InterPro" id="IPR036737">
    <property type="entry name" value="OmpA-like_sf"/>
</dbReference>
<dbReference type="OrthoDB" id="345640at2"/>
<evidence type="ECO:0000313" key="7">
    <source>
        <dbReference type="Proteomes" id="UP000242642"/>
    </source>
</evidence>
<feature type="transmembrane region" description="Helical" evidence="4">
    <location>
        <begin position="356"/>
        <end position="376"/>
    </location>
</feature>
<evidence type="ECO:0000256" key="3">
    <source>
        <dbReference type="PROSITE-ProRule" id="PRU00473"/>
    </source>
</evidence>
<dbReference type="EMBL" id="FOHV01000038">
    <property type="protein sequence ID" value="SET55327.1"/>
    <property type="molecule type" value="Genomic_DNA"/>
</dbReference>
<sequence>MTDRLRLLSQLFGCVLLAVLIIVYMPLTSVLRIVGLVIVFCIMLLLVLWGSYWRKSRSKRISGTLLLPYLPPAGYQQPIVFVTGDGLSNLFGDKTVIEQPEGCFIRIDDTECLTDILCNLVTEHPLWVSQLHLFHVFIPEFHTDDVSLRVGLKQWRWQLTRVRKQLGCSPTASIVSYFADEWQVKSTLSETNLVRENSVTSPWFCQFHENSRSPFSLKSIDTPFEVHTASKNRHSLAAWVNQTSASYNDTQRYAYALKLNVARDFLYNDLLSECWQAERLAKPIVPFCIVIHFAPLIPVTENVWSHWLAERTGLQSTWQEFTKTAQLPHNEITLPLPVHLLTNLPRQNSVRPIEKTFYNMMLAGMVFIVCVLMFSYQNNQHLVKEIGEHLAEYYQIAMGNEPSKHGARLKLEKDAKRLEYYYRTGEPPEFGAGLYQGAYLYPHILTAIATYVAPPPRIEPVKDVSNDPIKQIIRLDSLSLFDVGKFALKPEATPGLIRAVVDIKAQPGYVILITGHTDNTGNEKDNELLSLKRAEAVRDWMMEVSDLPINCFAVQGYGASQPITSNTTEAGRQQNRRVEISLVPEVSACQLTDMAPAL</sequence>
<dbReference type="InterPro" id="IPR006664">
    <property type="entry name" value="OMP_bac"/>
</dbReference>
<dbReference type="STRING" id="1123402.SAMN02583745_02705"/>
<dbReference type="RefSeq" id="WP_093322192.1">
    <property type="nucleotide sequence ID" value="NZ_FOHV01000038.1"/>
</dbReference>
<gene>
    <name evidence="6" type="ORF">SAMN02583745_02705</name>
</gene>
<dbReference type="PROSITE" id="PS51123">
    <property type="entry name" value="OMPA_2"/>
    <property type="match status" value="1"/>
</dbReference>
<evidence type="ECO:0000256" key="4">
    <source>
        <dbReference type="SAM" id="Phobius"/>
    </source>
</evidence>
<accession>A0A1I0FAT5</accession>
<name>A0A1I0FAT5_9GAMM</name>
<keyword evidence="7" id="KW-1185">Reference proteome</keyword>
<dbReference type="PRINTS" id="PR01021">
    <property type="entry name" value="OMPADOMAIN"/>
</dbReference>
<evidence type="ECO:0000256" key="1">
    <source>
        <dbReference type="ARBA" id="ARBA00004442"/>
    </source>
</evidence>
<comment type="subcellular location">
    <subcellularLocation>
        <location evidence="1">Cell outer membrane</location>
    </subcellularLocation>
</comment>
<keyword evidence="4" id="KW-0812">Transmembrane</keyword>
<keyword evidence="2 3" id="KW-0472">Membrane</keyword>